<reference evidence="7" key="1">
    <citation type="submission" date="2016-10" db="EMBL/GenBank/DDBJ databases">
        <authorList>
            <person name="Varghese N."/>
            <person name="Submissions S."/>
        </authorList>
    </citation>
    <scope>NUCLEOTIDE SEQUENCE [LARGE SCALE GENOMIC DNA]</scope>
    <source>
        <strain evidence="7">S6-262</strain>
    </source>
</reference>
<dbReference type="AlphaFoldDB" id="A0A1H7ZA04"/>
<keyword evidence="3" id="KW-0238">DNA-binding</keyword>
<keyword evidence="7" id="KW-1185">Reference proteome</keyword>
<comment type="similarity">
    <text evidence="1">Belongs to the 'phage' integrase family.</text>
</comment>
<evidence type="ECO:0000313" key="6">
    <source>
        <dbReference type="EMBL" id="SEM55392.1"/>
    </source>
</evidence>
<proteinExistence type="inferred from homology"/>
<dbReference type="Pfam" id="PF00589">
    <property type="entry name" value="Phage_integrase"/>
    <property type="match status" value="1"/>
</dbReference>
<name>A0A1H7ZA04_9SPHN</name>
<dbReference type="InterPro" id="IPR010998">
    <property type="entry name" value="Integrase_recombinase_N"/>
</dbReference>
<keyword evidence="2" id="KW-0229">DNA integration</keyword>
<dbReference type="InterPro" id="IPR013762">
    <property type="entry name" value="Integrase-like_cat_sf"/>
</dbReference>
<dbReference type="InterPro" id="IPR011010">
    <property type="entry name" value="DNA_brk_join_enz"/>
</dbReference>
<dbReference type="PROSITE" id="PS51898">
    <property type="entry name" value="TYR_RECOMBINASE"/>
    <property type="match status" value="1"/>
</dbReference>
<dbReference type="GO" id="GO:0003677">
    <property type="term" value="F:DNA binding"/>
    <property type="evidence" value="ECO:0007669"/>
    <property type="project" value="UniProtKB-KW"/>
</dbReference>
<evidence type="ECO:0000313" key="7">
    <source>
        <dbReference type="Proteomes" id="UP000199206"/>
    </source>
</evidence>
<dbReference type="Gene3D" id="1.10.443.10">
    <property type="entry name" value="Intergrase catalytic core"/>
    <property type="match status" value="1"/>
</dbReference>
<keyword evidence="4" id="KW-0233">DNA recombination</keyword>
<dbReference type="PANTHER" id="PTHR30349:SF64">
    <property type="entry name" value="PROPHAGE INTEGRASE INTD-RELATED"/>
    <property type="match status" value="1"/>
</dbReference>
<dbReference type="SUPFAM" id="SSF56349">
    <property type="entry name" value="DNA breaking-rejoining enzymes"/>
    <property type="match status" value="1"/>
</dbReference>
<evidence type="ECO:0000259" key="5">
    <source>
        <dbReference type="PROSITE" id="PS51898"/>
    </source>
</evidence>
<organism evidence="6 7">
    <name type="scientific">Sphingomonas gellani</name>
    <dbReference type="NCBI Taxonomy" id="1166340"/>
    <lineage>
        <taxon>Bacteria</taxon>
        <taxon>Pseudomonadati</taxon>
        <taxon>Pseudomonadota</taxon>
        <taxon>Alphaproteobacteria</taxon>
        <taxon>Sphingomonadales</taxon>
        <taxon>Sphingomonadaceae</taxon>
        <taxon>Sphingomonas</taxon>
    </lineage>
</organism>
<dbReference type="InterPro" id="IPR002104">
    <property type="entry name" value="Integrase_catalytic"/>
</dbReference>
<evidence type="ECO:0000256" key="3">
    <source>
        <dbReference type="ARBA" id="ARBA00023125"/>
    </source>
</evidence>
<gene>
    <name evidence="6" type="ORF">SAMN05192583_0606</name>
</gene>
<sequence length="369" mass="40970">MRAPLKGVYRHRKVLRDGTVRYYYTMRGVGALKPLAGDEDEAWGPGTPAFMRAYHEAIGAPKKARASGTMQALLDAYQKSPEWARLAPRTKRDYAGAIAKIEAEYARHPIEVLEDPKIRPRFLAWRDKMAEASARQADAVFGVLRIVLEWARDRGLLRHNHATRPKKVYRADRSEHLWLPPHIVALRAAASPSILLAFELGLSTGQRKVDLLKLGWSSYDGTRLRFRQGKRKRLVDMPVTKSLKALLDAEPRRTATILSHNGKPWTVSDKGQAVNFDHHWRSTVVAAGLNGLHFHDLRGTTCTALAEAGATPSEIAAMLGWTVTTVNRMLDTYQAMTAALSDSAVAKLEARAAQAVPQIAEKTAETRCG</sequence>
<dbReference type="STRING" id="1166340.SAMN05192583_0606"/>
<feature type="domain" description="Tyr recombinase" evidence="5">
    <location>
        <begin position="163"/>
        <end position="347"/>
    </location>
</feature>
<accession>A0A1H7ZA04</accession>
<dbReference type="Proteomes" id="UP000199206">
    <property type="component" value="Unassembled WGS sequence"/>
</dbReference>
<dbReference type="GO" id="GO:0015074">
    <property type="term" value="P:DNA integration"/>
    <property type="evidence" value="ECO:0007669"/>
    <property type="project" value="UniProtKB-KW"/>
</dbReference>
<dbReference type="InterPro" id="IPR050090">
    <property type="entry name" value="Tyrosine_recombinase_XerCD"/>
</dbReference>
<dbReference type="PANTHER" id="PTHR30349">
    <property type="entry name" value="PHAGE INTEGRASE-RELATED"/>
    <property type="match status" value="1"/>
</dbReference>
<dbReference type="Gene3D" id="1.10.150.130">
    <property type="match status" value="1"/>
</dbReference>
<evidence type="ECO:0000256" key="1">
    <source>
        <dbReference type="ARBA" id="ARBA00008857"/>
    </source>
</evidence>
<evidence type="ECO:0000256" key="2">
    <source>
        <dbReference type="ARBA" id="ARBA00022908"/>
    </source>
</evidence>
<evidence type="ECO:0000256" key="4">
    <source>
        <dbReference type="ARBA" id="ARBA00023172"/>
    </source>
</evidence>
<dbReference type="EMBL" id="FOCF01000001">
    <property type="protein sequence ID" value="SEM55392.1"/>
    <property type="molecule type" value="Genomic_DNA"/>
</dbReference>
<dbReference type="GO" id="GO:0006310">
    <property type="term" value="P:DNA recombination"/>
    <property type="evidence" value="ECO:0007669"/>
    <property type="project" value="UniProtKB-KW"/>
</dbReference>
<protein>
    <submittedName>
        <fullName evidence="6">Phage integrase family protein</fullName>
    </submittedName>
</protein>